<feature type="non-terminal residue" evidence="1">
    <location>
        <position position="1"/>
    </location>
</feature>
<evidence type="ECO:0000313" key="1">
    <source>
        <dbReference type="EMBL" id="MDN4015246.1"/>
    </source>
</evidence>
<accession>A0AAJ1VMV1</accession>
<dbReference type="RefSeq" id="WP_290343773.1">
    <property type="nucleotide sequence ID" value="NZ_JAUHGV010000198.1"/>
</dbReference>
<reference evidence="1" key="1">
    <citation type="submission" date="2023-06" db="EMBL/GenBank/DDBJ databases">
        <title>Two Chryseobacterium gambrini strains from China.</title>
        <authorList>
            <person name="Zeng J."/>
            <person name="Wu Y."/>
        </authorList>
    </citation>
    <scope>NUCLEOTIDE SEQUENCE</scope>
    <source>
        <strain evidence="1">SQ219</strain>
    </source>
</reference>
<evidence type="ECO:0000313" key="2">
    <source>
        <dbReference type="Proteomes" id="UP001225933"/>
    </source>
</evidence>
<comment type="caution">
    <text evidence="1">The sequence shown here is derived from an EMBL/GenBank/DDBJ whole genome shotgun (WGS) entry which is preliminary data.</text>
</comment>
<protein>
    <submittedName>
        <fullName evidence="1">Uncharacterized protein</fullName>
    </submittedName>
</protein>
<organism evidence="1 2">
    <name type="scientific">Chryseobacterium gambrini</name>
    <dbReference type="NCBI Taxonomy" id="373672"/>
    <lineage>
        <taxon>Bacteria</taxon>
        <taxon>Pseudomonadati</taxon>
        <taxon>Bacteroidota</taxon>
        <taxon>Flavobacteriia</taxon>
        <taxon>Flavobacteriales</taxon>
        <taxon>Weeksellaceae</taxon>
        <taxon>Chryseobacterium group</taxon>
        <taxon>Chryseobacterium</taxon>
    </lineage>
</organism>
<feature type="non-terminal residue" evidence="1">
    <location>
        <position position="88"/>
    </location>
</feature>
<proteinExistence type="predicted"/>
<dbReference type="AlphaFoldDB" id="A0AAJ1VMV1"/>
<name>A0AAJ1VMV1_9FLAO</name>
<dbReference type="Proteomes" id="UP001225933">
    <property type="component" value="Unassembled WGS sequence"/>
</dbReference>
<sequence>RQSVELAHAGTRSYLHAVDAMTPGARSPTDQLRRQTDEAFSQLKRNHADLFDSFEAEAKRGVVSYEELSAEYLDALDEQLETLLDTHE</sequence>
<dbReference type="EMBL" id="JAUHGV010000198">
    <property type="protein sequence ID" value="MDN4015246.1"/>
    <property type="molecule type" value="Genomic_DNA"/>
</dbReference>
<gene>
    <name evidence="1" type="ORF">QX233_22620</name>
</gene>